<proteinExistence type="predicted"/>
<dbReference type="Gene3D" id="1.20.1280.50">
    <property type="match status" value="1"/>
</dbReference>
<dbReference type="GeneID" id="101863371"/>
<dbReference type="InterPro" id="IPR006633">
    <property type="entry name" value="Carb-bd_sugar_hydrolysis-dom"/>
</dbReference>
<keyword evidence="4" id="KW-1185">Reference proteome</keyword>
<dbReference type="SMART" id="SM00722">
    <property type="entry name" value="CASH"/>
    <property type="match status" value="2"/>
</dbReference>
<dbReference type="InterPro" id="IPR011050">
    <property type="entry name" value="Pectin_lyase_fold/virulence"/>
</dbReference>
<feature type="compositionally biased region" description="Basic and acidic residues" evidence="2">
    <location>
        <begin position="798"/>
        <end position="808"/>
    </location>
</feature>
<organism evidence="4 5">
    <name type="scientific">Aplysia californica</name>
    <name type="common">California sea hare</name>
    <dbReference type="NCBI Taxonomy" id="6500"/>
    <lineage>
        <taxon>Eukaryota</taxon>
        <taxon>Metazoa</taxon>
        <taxon>Spiralia</taxon>
        <taxon>Lophotrochozoa</taxon>
        <taxon>Mollusca</taxon>
        <taxon>Gastropoda</taxon>
        <taxon>Heterobranchia</taxon>
        <taxon>Euthyneura</taxon>
        <taxon>Tectipleura</taxon>
        <taxon>Aplysiida</taxon>
        <taxon>Aplysioidea</taxon>
        <taxon>Aplysiidae</taxon>
        <taxon>Aplysia</taxon>
    </lineage>
</organism>
<evidence type="ECO:0000259" key="3">
    <source>
        <dbReference type="PROSITE" id="PS50181"/>
    </source>
</evidence>
<feature type="domain" description="F-box" evidence="3">
    <location>
        <begin position="15"/>
        <end position="63"/>
    </location>
</feature>
<feature type="region of interest" description="Disordered" evidence="2">
    <location>
        <begin position="709"/>
        <end position="936"/>
    </location>
</feature>
<dbReference type="InterPro" id="IPR036047">
    <property type="entry name" value="F-box-like_dom_sf"/>
</dbReference>
<evidence type="ECO:0000313" key="5">
    <source>
        <dbReference type="RefSeq" id="XP_035827741.1"/>
    </source>
</evidence>
<feature type="compositionally biased region" description="Basic and acidic residues" evidence="2">
    <location>
        <begin position="709"/>
        <end position="723"/>
    </location>
</feature>
<gene>
    <name evidence="5" type="primary">LOC101863371</name>
</gene>
<dbReference type="SMART" id="SM00710">
    <property type="entry name" value="PbH1"/>
    <property type="match status" value="15"/>
</dbReference>
<reference evidence="5" key="1">
    <citation type="submission" date="2025-08" db="UniProtKB">
        <authorList>
            <consortium name="RefSeq"/>
        </authorList>
    </citation>
    <scope>IDENTIFICATION</scope>
</reference>
<dbReference type="PANTHER" id="PTHR22990:SF15">
    <property type="entry name" value="F-BOX ONLY PROTEIN 10"/>
    <property type="match status" value="1"/>
</dbReference>
<protein>
    <submittedName>
        <fullName evidence="5">Uncharacterized protein LOC101863371</fullName>
    </submittedName>
</protein>
<dbReference type="PANTHER" id="PTHR22990">
    <property type="entry name" value="F-BOX ONLY PROTEIN"/>
    <property type="match status" value="1"/>
</dbReference>
<accession>A0ABM1VZ98</accession>
<dbReference type="InterPro" id="IPR012334">
    <property type="entry name" value="Pectin_lyas_fold"/>
</dbReference>
<dbReference type="SUPFAM" id="SSF81383">
    <property type="entry name" value="F-box domain"/>
    <property type="match status" value="1"/>
</dbReference>
<evidence type="ECO:0000256" key="2">
    <source>
        <dbReference type="SAM" id="MobiDB-lite"/>
    </source>
</evidence>
<feature type="compositionally biased region" description="Polar residues" evidence="2">
    <location>
        <begin position="564"/>
        <end position="577"/>
    </location>
</feature>
<feature type="region of interest" description="Disordered" evidence="2">
    <location>
        <begin position="371"/>
        <end position="406"/>
    </location>
</feature>
<feature type="region of interest" description="Disordered" evidence="2">
    <location>
        <begin position="1594"/>
        <end position="1623"/>
    </location>
</feature>
<feature type="compositionally biased region" description="Basic and acidic residues" evidence="2">
    <location>
        <begin position="578"/>
        <end position="590"/>
    </location>
</feature>
<dbReference type="SUPFAM" id="SSF51126">
    <property type="entry name" value="Pectin lyase-like"/>
    <property type="match status" value="4"/>
</dbReference>
<dbReference type="InterPro" id="IPR006626">
    <property type="entry name" value="PbH1"/>
</dbReference>
<feature type="compositionally biased region" description="Pro residues" evidence="2">
    <location>
        <begin position="1611"/>
        <end position="1623"/>
    </location>
</feature>
<dbReference type="SMART" id="SM00256">
    <property type="entry name" value="FBOX"/>
    <property type="match status" value="1"/>
</dbReference>
<feature type="compositionally biased region" description="Basic and acidic residues" evidence="2">
    <location>
        <begin position="602"/>
        <end position="612"/>
    </location>
</feature>
<dbReference type="PROSITE" id="PS50181">
    <property type="entry name" value="FBOX"/>
    <property type="match status" value="1"/>
</dbReference>
<feature type="compositionally biased region" description="Polar residues" evidence="2">
    <location>
        <begin position="757"/>
        <end position="767"/>
    </location>
</feature>
<dbReference type="Proteomes" id="UP000694888">
    <property type="component" value="Unplaced"/>
</dbReference>
<dbReference type="Pfam" id="PF13229">
    <property type="entry name" value="Beta_helix"/>
    <property type="match status" value="2"/>
</dbReference>
<evidence type="ECO:0000313" key="4">
    <source>
        <dbReference type="Proteomes" id="UP000694888"/>
    </source>
</evidence>
<dbReference type="Pfam" id="PF00646">
    <property type="entry name" value="F-box"/>
    <property type="match status" value="1"/>
</dbReference>
<dbReference type="InterPro" id="IPR039448">
    <property type="entry name" value="Beta_helix"/>
</dbReference>
<sequence length="1623" mass="176438">MSTVSADLIENKVLPADKTGLPWEIWQMILSWLSTGDLCRVACVCKTWSELVSSIDATRWKELYMACREWRHPFWPLNTQAEPPSWRLAYRDQHISTKFWSRRQKMEAKGTACTGFFKRNNFQKNIHVGPGLDHESLRSALSVANDYDRIVVHPGIYDELFEISSKIPFELVGHGELGSVILVVGIQQLSRAARLSNLVLRAPWFTSFIVMISSGYLQMDNCILEDGMVCAQNPSTVHIKFCTFRHATVILQHMNASVIENCEFSQSDSANIIVEGHPKDERNWTYSFLRERTSAIYHQKRSLHRKKHGLKATTSMTSTLHSSFTGKSMGTAVSNQVYDSVSRDPSVSFDDPGATFLNPHFLNGHYGNSEKDSSVGCGDLQSMYEEPAGEDSVSVQGGKPKLRRDNSLTLSNVSDLGTTEAALDSASGLSLPKSKTRAQRQSSRDSLPLPDEPEIHSKRGGGPQEWEKDSSVVHVHKHIRNNFRRKSLGSCSLQQLEEERSEVFIPNNIAVSTSGAKELSTSGTKEHFTSGANENVYCDRKDDMARTAAEEKVVPRMEAGSDVEQVSSLNKTGPQKSPDSHGKFQRDSDVCHPNLGLNPTDSGEKINEDSHRSKPCPLTLTEGEKGSESCYMLRELTQDSSKEGVSPAPTPATMKHAAVNHDPPPLPTSSSSRGPRSAQCFRKKRKSGSLSSATSTSLFEFRMCDASDVESRSEGVKLDEHTGPELSAATRGSSVSAPLKLSPGSENVLVDLENTQDKVSSVSGSSQKAERDVVQEVGGSHSGREQKEQTMARTLNDSSRDVPSKTDNNRGFSGSDGSKVSGGGHDGHSAGPSRLRVAAPAVVSGGLPAFEEREESGMDNARGMAQVDIGAKEESGARGCHSGHHGNSRQQQQQQQPSHSRDRNGLSNHRDNPQPNHAHPQPNHRDNPLPNHAHPQAYHAHPQVNHAHPQANHGAQPLPLRRSQSEEVLSESDDDLSILDELEGSVASDAVHSDAADGLSSTSDSSDMDSTRDSGSDEEFSSSEESVIMLPHLREFRMDLPEQSASPRGVEAEITSINSDCTRPVPVNVSEDNLMSSYVGQIQGCLIHQCRMNHISMLPHEPLINVCVYIYIYIYIYIYVHSSYVGQIQGCLIHQCRMNHSKGGLMVSLQAHAIVSECDVSNVGYGIRCIQNARVVILKNKIHHCRTSGIFMRLAASGLIAGNDIHSNNEAGIDIRKNADPLVQFNQIHHGKRSGVVILGSGRGHIKKNDIYANAEAGVYVLYGGNPTISENKIYDGRAAGVAINAGGKGCIVDNVIRGNQWGGIDIRNGSCPLVSGNSIVDGVSDGIVVGVGGKGSLENNLISGNGGCGLWMMAAKHLYIHGNQICNSGHCGVMLLDKSTSSMDGHLGQLVTNVGHRTFSQYYDDFLVPEPKYNWAVLQYNNIYHNRGRGIHIEIKEEVRLLYNAVHANHKDGIAMSQDASAVVEGNSVTNNGGSGVITSTHNKVRLSGNGIYDNGQHGVVCRNSCTLEENDIVGQSMYAVVVEANSVTQISNNRLCSSGLAAIRGEESAVVTATGNKIFDRGGGDFNCGRGLVARDNVLSRPTGVTVTSVTSRKQSGKGDLYKTDILVDPPPRPHMAPPPP</sequence>
<dbReference type="RefSeq" id="XP_035827741.1">
    <property type="nucleotide sequence ID" value="XM_035971848.1"/>
</dbReference>
<dbReference type="InterPro" id="IPR051550">
    <property type="entry name" value="SCF-Subunits/Alg-Epimerases"/>
</dbReference>
<feature type="region of interest" description="Disordered" evidence="2">
    <location>
        <begin position="988"/>
        <end position="1025"/>
    </location>
</feature>
<feature type="region of interest" description="Disordered" evidence="2">
    <location>
        <begin position="551"/>
        <end position="694"/>
    </location>
</feature>
<feature type="compositionally biased region" description="Basic and acidic residues" evidence="2">
    <location>
        <begin position="899"/>
        <end position="912"/>
    </location>
</feature>
<name>A0ABM1VZ98_APLCA</name>
<keyword evidence="1" id="KW-0677">Repeat</keyword>
<feature type="compositionally biased region" description="Low complexity" evidence="2">
    <location>
        <begin position="996"/>
        <end position="1005"/>
    </location>
</feature>
<dbReference type="Gene3D" id="2.160.20.10">
    <property type="entry name" value="Single-stranded right-handed beta-helix, Pectin lyase-like"/>
    <property type="match status" value="3"/>
</dbReference>
<feature type="non-terminal residue" evidence="5">
    <location>
        <position position="1623"/>
    </location>
</feature>
<feature type="region of interest" description="Disordered" evidence="2">
    <location>
        <begin position="424"/>
        <end position="470"/>
    </location>
</feature>
<dbReference type="InterPro" id="IPR001810">
    <property type="entry name" value="F-box_dom"/>
</dbReference>
<evidence type="ECO:0000256" key="1">
    <source>
        <dbReference type="ARBA" id="ARBA00022737"/>
    </source>
</evidence>